<keyword evidence="3" id="KW-0732">Signal</keyword>
<evidence type="ECO:0000313" key="9">
    <source>
        <dbReference type="Proteomes" id="UP001596264"/>
    </source>
</evidence>
<keyword evidence="4" id="KW-0319">Glycerol metabolism</keyword>
<comment type="similarity">
    <text evidence="1">Belongs to the glycerophosphoryl diester phosphodiesterase family.</text>
</comment>
<feature type="domain" description="GP-PDE" evidence="7">
    <location>
        <begin position="102"/>
        <end position="431"/>
    </location>
</feature>
<dbReference type="PANTHER" id="PTHR43620:SF7">
    <property type="entry name" value="GLYCEROPHOSPHODIESTER PHOSPHODIESTERASE GDPD5-RELATED"/>
    <property type="match status" value="1"/>
</dbReference>
<dbReference type="GO" id="GO:0016787">
    <property type="term" value="F:hydrolase activity"/>
    <property type="evidence" value="ECO:0007669"/>
    <property type="project" value="UniProtKB-KW"/>
</dbReference>
<evidence type="ECO:0000259" key="7">
    <source>
        <dbReference type="PROSITE" id="PS51704"/>
    </source>
</evidence>
<dbReference type="Proteomes" id="UP001596264">
    <property type="component" value="Unassembled WGS sequence"/>
</dbReference>
<dbReference type="InterPro" id="IPR017946">
    <property type="entry name" value="PLC-like_Pdiesterase_TIM-brl"/>
</dbReference>
<evidence type="ECO:0000256" key="5">
    <source>
        <dbReference type="ARBA" id="ARBA00022801"/>
    </source>
</evidence>
<sequence length="454" mass="49378">MTILKNSANERAQLHKSALHKLRCQCLTLPLAIISTFLLLGCNEDDGSLAVILPTLPPTTDPIQSLAYTYGVRPFYLVNDMDESPLKDELLACKGQLPSKTDFSLAHRGAPLQFPEHTYDGYVASAQMGAGILECDVAFTNDGELVCRHAQNDLHTTTNIVATPLADQCSVPPIIDANGTLTNAADIECRTSDISVTDFKSLTGKMDAVNTQATSISAYMDATAPWRTDLYSQNGEVLTLKEHIALASSLDMKHTPELKEPVVTMPFNGYSLDNYRQQLIDTYKSAGVPASDVYPQSFNLEDIDYWISNEPNYATNAIYLIDDSNETAAGKIFDKNDPTTWKHSLAEIKARGVNTIAPASWLLVTSDGDGKLLPSTYALQAKANGLDIVTWSLERSGPLKNGGGWYYSGLGDAINNDGDIMNVIDVLAQDVGVKGIFSDWPATISYYANCKGLK</sequence>
<evidence type="ECO:0000256" key="2">
    <source>
        <dbReference type="ARBA" id="ARBA00012247"/>
    </source>
</evidence>
<dbReference type="EC" id="3.1.4.46" evidence="2"/>
<reference evidence="9" key="1">
    <citation type="journal article" date="2019" name="Int. J. Syst. Evol. Microbiol.">
        <title>The Global Catalogue of Microorganisms (GCM) 10K type strain sequencing project: providing services to taxonomists for standard genome sequencing and annotation.</title>
        <authorList>
            <consortium name="The Broad Institute Genomics Platform"/>
            <consortium name="The Broad Institute Genome Sequencing Center for Infectious Disease"/>
            <person name="Wu L."/>
            <person name="Ma J."/>
        </authorList>
    </citation>
    <scope>NUCLEOTIDE SEQUENCE [LARGE SCALE GENOMIC DNA]</scope>
    <source>
        <strain evidence="9">CCM 2050</strain>
    </source>
</reference>
<evidence type="ECO:0000313" key="8">
    <source>
        <dbReference type="EMBL" id="MFC6381192.1"/>
    </source>
</evidence>
<evidence type="ECO:0000256" key="3">
    <source>
        <dbReference type="ARBA" id="ARBA00022729"/>
    </source>
</evidence>
<organism evidence="8 9">
    <name type="scientific">Psychrobacter glacincola</name>
    <dbReference type="NCBI Taxonomy" id="56810"/>
    <lineage>
        <taxon>Bacteria</taxon>
        <taxon>Pseudomonadati</taxon>
        <taxon>Pseudomonadota</taxon>
        <taxon>Gammaproteobacteria</taxon>
        <taxon>Moraxellales</taxon>
        <taxon>Moraxellaceae</taxon>
        <taxon>Psychrobacter</taxon>
    </lineage>
</organism>
<dbReference type="PANTHER" id="PTHR43620">
    <property type="entry name" value="GLYCEROPHOSPHORYL DIESTER PHOSPHODIESTERASE"/>
    <property type="match status" value="1"/>
</dbReference>
<dbReference type="Pfam" id="PF03009">
    <property type="entry name" value="GDPD"/>
    <property type="match status" value="1"/>
</dbReference>
<dbReference type="InterPro" id="IPR030395">
    <property type="entry name" value="GP_PDE_dom"/>
</dbReference>
<evidence type="ECO:0000256" key="4">
    <source>
        <dbReference type="ARBA" id="ARBA00022798"/>
    </source>
</evidence>
<keyword evidence="9" id="KW-1185">Reference proteome</keyword>
<evidence type="ECO:0000256" key="6">
    <source>
        <dbReference type="ARBA" id="ARBA00047512"/>
    </source>
</evidence>
<accession>A0ABW1W8B4</accession>
<dbReference type="EMBL" id="JBHSTZ010000021">
    <property type="protein sequence ID" value="MFC6381192.1"/>
    <property type="molecule type" value="Genomic_DNA"/>
</dbReference>
<dbReference type="PROSITE" id="PS51704">
    <property type="entry name" value="GP_PDE"/>
    <property type="match status" value="1"/>
</dbReference>
<name>A0ABW1W8B4_9GAMM</name>
<gene>
    <name evidence="8" type="ORF">ACFP58_06925</name>
</gene>
<dbReference type="SUPFAM" id="SSF51695">
    <property type="entry name" value="PLC-like phosphodiesterases"/>
    <property type="match status" value="1"/>
</dbReference>
<comment type="catalytic activity">
    <reaction evidence="6">
        <text>a sn-glycero-3-phosphodiester + H2O = an alcohol + sn-glycerol 3-phosphate + H(+)</text>
        <dbReference type="Rhea" id="RHEA:12969"/>
        <dbReference type="ChEBI" id="CHEBI:15377"/>
        <dbReference type="ChEBI" id="CHEBI:15378"/>
        <dbReference type="ChEBI" id="CHEBI:30879"/>
        <dbReference type="ChEBI" id="CHEBI:57597"/>
        <dbReference type="ChEBI" id="CHEBI:83408"/>
        <dbReference type="EC" id="3.1.4.46"/>
    </reaction>
</comment>
<protein>
    <recommendedName>
        <fullName evidence="2">glycerophosphodiester phosphodiesterase</fullName>
        <ecNumber evidence="2">3.1.4.46</ecNumber>
    </recommendedName>
</protein>
<dbReference type="RefSeq" id="WP_201561362.1">
    <property type="nucleotide sequence ID" value="NZ_CAJGZK010000002.1"/>
</dbReference>
<dbReference type="Gene3D" id="3.20.20.190">
    <property type="entry name" value="Phosphatidylinositol (PI) phosphodiesterase"/>
    <property type="match status" value="1"/>
</dbReference>
<comment type="caution">
    <text evidence="8">The sequence shown here is derived from an EMBL/GenBank/DDBJ whole genome shotgun (WGS) entry which is preliminary data.</text>
</comment>
<proteinExistence type="inferred from homology"/>
<dbReference type="CDD" id="cd08560">
    <property type="entry name" value="GDPD_EcGlpQ_like_1"/>
    <property type="match status" value="1"/>
</dbReference>
<evidence type="ECO:0000256" key="1">
    <source>
        <dbReference type="ARBA" id="ARBA00007277"/>
    </source>
</evidence>
<keyword evidence="5 8" id="KW-0378">Hydrolase</keyword>